<evidence type="ECO:0000313" key="3">
    <source>
        <dbReference type="Proteomes" id="UP000250235"/>
    </source>
</evidence>
<dbReference type="EMBL" id="KV014884">
    <property type="protein sequence ID" value="KZV21527.1"/>
    <property type="molecule type" value="Genomic_DNA"/>
</dbReference>
<keyword evidence="3" id="KW-1185">Reference proteome</keyword>
<dbReference type="AlphaFoldDB" id="A0A2Z7AQA5"/>
<gene>
    <name evidence="2" type="ORF">F511_08292</name>
</gene>
<proteinExistence type="predicted"/>
<feature type="region of interest" description="Disordered" evidence="1">
    <location>
        <begin position="1"/>
        <end position="33"/>
    </location>
</feature>
<evidence type="ECO:0000313" key="2">
    <source>
        <dbReference type="EMBL" id="KZV21527.1"/>
    </source>
</evidence>
<accession>A0A2Z7AQA5</accession>
<protein>
    <submittedName>
        <fullName evidence="2">Uncharacterized protein</fullName>
    </submittedName>
</protein>
<evidence type="ECO:0000256" key="1">
    <source>
        <dbReference type="SAM" id="MobiDB-lite"/>
    </source>
</evidence>
<organism evidence="2 3">
    <name type="scientific">Dorcoceras hygrometricum</name>
    <dbReference type="NCBI Taxonomy" id="472368"/>
    <lineage>
        <taxon>Eukaryota</taxon>
        <taxon>Viridiplantae</taxon>
        <taxon>Streptophyta</taxon>
        <taxon>Embryophyta</taxon>
        <taxon>Tracheophyta</taxon>
        <taxon>Spermatophyta</taxon>
        <taxon>Magnoliopsida</taxon>
        <taxon>eudicotyledons</taxon>
        <taxon>Gunneridae</taxon>
        <taxon>Pentapetalae</taxon>
        <taxon>asterids</taxon>
        <taxon>lamiids</taxon>
        <taxon>Lamiales</taxon>
        <taxon>Gesneriaceae</taxon>
        <taxon>Didymocarpoideae</taxon>
        <taxon>Trichosporeae</taxon>
        <taxon>Loxocarpinae</taxon>
        <taxon>Dorcoceras</taxon>
    </lineage>
</organism>
<reference evidence="2 3" key="1">
    <citation type="journal article" date="2015" name="Proc. Natl. Acad. Sci. U.S.A.">
        <title>The resurrection genome of Boea hygrometrica: A blueprint for survival of dehydration.</title>
        <authorList>
            <person name="Xiao L."/>
            <person name="Yang G."/>
            <person name="Zhang L."/>
            <person name="Yang X."/>
            <person name="Zhao S."/>
            <person name="Ji Z."/>
            <person name="Zhou Q."/>
            <person name="Hu M."/>
            <person name="Wang Y."/>
            <person name="Chen M."/>
            <person name="Xu Y."/>
            <person name="Jin H."/>
            <person name="Xiao X."/>
            <person name="Hu G."/>
            <person name="Bao F."/>
            <person name="Hu Y."/>
            <person name="Wan P."/>
            <person name="Li L."/>
            <person name="Deng X."/>
            <person name="Kuang T."/>
            <person name="Xiang C."/>
            <person name="Zhu J.K."/>
            <person name="Oliver M.J."/>
            <person name="He Y."/>
        </authorList>
    </citation>
    <scope>NUCLEOTIDE SEQUENCE [LARGE SCALE GENOMIC DNA]</scope>
    <source>
        <strain evidence="3">cv. XS01</strain>
    </source>
</reference>
<sequence length="116" mass="12878">MPAATNNRSEGVGSVSDETPPMPKSDSAREKTRANYAVRAKERAGMNGYDHTISECLHLDDKLERIIQNNPDMRAVLVGYGQPRKEKMTRGGESWLQHKRFSQGYGSHHLGVPTLG</sequence>
<name>A0A2Z7AQA5_9LAMI</name>
<dbReference type="Proteomes" id="UP000250235">
    <property type="component" value="Unassembled WGS sequence"/>
</dbReference>